<feature type="domain" description="NR LBD" evidence="12">
    <location>
        <begin position="175"/>
        <end position="424"/>
    </location>
</feature>
<dbReference type="GO" id="GO:0000978">
    <property type="term" value="F:RNA polymerase II cis-regulatory region sequence-specific DNA binding"/>
    <property type="evidence" value="ECO:0007669"/>
    <property type="project" value="InterPro"/>
</dbReference>
<dbReference type="DIP" id="DIP-26741N"/>
<keyword evidence="14" id="KW-1185">Reference proteome</keyword>
<sequence length="424" mass="49321">MITPFSSSPSSSTSDSQTPEITAIGFKKCAVCGLDAKGKHFGAFSCRACAAFFRRASTQSASIGPCKKSRTCNLFNGNGWFQCKKCRLERCYKVGMTMKNFQFQRDHIRSKIEIINNKLPESIEKLVGRPFFVVHCKPTLIEIHTQQNLIDCHDFVEKGRRILFEGSPTPWGSDSLQKLARGVRKLAGNYSNPKVKVIESYGMAETFAFWENDFLRAATWFSYFDDFQRMSNDVQLKILAATWHVWSRLDKLAITAMGRRMKMCCGDCVMFSHKNEYSMMDMKNMELDLTWCSRLTNQQMQFFYDTSENHITYKFAQEMMNLNPDDVELSYMLAHLVLGHAGRRFRGEIQENCEKIMEKLANNLHDYYVNVKETPRYSVRLAQILRIIRKIKEEVLQIRSKLQLAKVFDVHTMRFSHYEYFEDL</sequence>
<dbReference type="PROSITE" id="PS51030">
    <property type="entry name" value="NUCLEAR_REC_DBD_2"/>
    <property type="match status" value="1"/>
</dbReference>
<dbReference type="SMART" id="SM00399">
    <property type="entry name" value="ZnF_C4"/>
    <property type="match status" value="1"/>
</dbReference>
<feature type="domain" description="Nuclear receptor" evidence="11">
    <location>
        <begin position="26"/>
        <end position="103"/>
    </location>
</feature>
<dbReference type="IntAct" id="Q9U1R0">
    <property type="interactions" value="1"/>
</dbReference>
<dbReference type="PANTHER" id="PTHR45680">
    <property type="entry name" value="NUCLEAR HORMONE RECEPTOR FAMILY"/>
    <property type="match status" value="1"/>
</dbReference>
<dbReference type="CTD" id="190741"/>
<dbReference type="SUPFAM" id="SSF48508">
    <property type="entry name" value="Nuclear receptor ligand-binding domain"/>
    <property type="match status" value="1"/>
</dbReference>
<evidence type="ECO:0000256" key="6">
    <source>
        <dbReference type="ARBA" id="ARBA00023015"/>
    </source>
</evidence>
<evidence type="ECO:0000256" key="7">
    <source>
        <dbReference type="ARBA" id="ARBA00023125"/>
    </source>
</evidence>
<dbReference type="PRINTS" id="PR00047">
    <property type="entry name" value="STROIDFINGER"/>
</dbReference>
<dbReference type="RefSeq" id="NP_507686.2">
    <property type="nucleotide sequence ID" value="NM_075285.4"/>
</dbReference>
<dbReference type="InterPro" id="IPR001628">
    <property type="entry name" value="Znf_hrmn_rcpt"/>
</dbReference>
<comment type="similarity">
    <text evidence="2">Belongs to the nuclear hormone receptor family.</text>
</comment>
<dbReference type="KEGG" id="cel:CELE_Y80D3A.4"/>
<dbReference type="STRING" id="6239.Y80D3A.4.1"/>
<evidence type="ECO:0000259" key="12">
    <source>
        <dbReference type="PROSITE" id="PS51843"/>
    </source>
</evidence>
<dbReference type="GO" id="GO:0005634">
    <property type="term" value="C:nucleus"/>
    <property type="evidence" value="ECO:0007669"/>
    <property type="project" value="UniProtKB-SubCell"/>
</dbReference>
<evidence type="ECO:0000313" key="13">
    <source>
        <dbReference type="EMBL" id="CAB60441.2"/>
    </source>
</evidence>
<protein>
    <submittedName>
        <fullName evidence="13">Nuclear Hormone Receptor family</fullName>
    </submittedName>
</protein>
<dbReference type="Pfam" id="PF00105">
    <property type="entry name" value="zf-C4"/>
    <property type="match status" value="1"/>
</dbReference>
<keyword evidence="4" id="KW-0863">Zinc-finger</keyword>
<dbReference type="Gene3D" id="3.30.50.10">
    <property type="entry name" value="Erythroid Transcription Factor GATA-1, subunit A"/>
    <property type="match status" value="1"/>
</dbReference>
<dbReference type="GO" id="GO:0008270">
    <property type="term" value="F:zinc ion binding"/>
    <property type="evidence" value="ECO:0007669"/>
    <property type="project" value="UniProtKB-KW"/>
</dbReference>
<dbReference type="PANTHER" id="PTHR45680:SF16">
    <property type="entry name" value="NUCLEAR HORMONE RECEPTOR FAMILY"/>
    <property type="match status" value="1"/>
</dbReference>
<evidence type="ECO:0000256" key="10">
    <source>
        <dbReference type="ARBA" id="ARBA00023242"/>
    </source>
</evidence>
<dbReference type="InterPro" id="IPR013088">
    <property type="entry name" value="Znf_NHR/GATA"/>
</dbReference>
<dbReference type="AlphaFoldDB" id="Q9U1R0"/>
<dbReference type="FunCoup" id="Q9U1R0">
    <property type="interactions" value="148"/>
</dbReference>
<dbReference type="InterPro" id="IPR035500">
    <property type="entry name" value="NHR-like_dom_sf"/>
</dbReference>
<dbReference type="AGR" id="WB:WBGene00013584"/>
<proteinExistence type="inferred from homology"/>
<dbReference type="SUPFAM" id="SSF57716">
    <property type="entry name" value="Glucocorticoid receptor-like (DNA-binding domain)"/>
    <property type="match status" value="1"/>
</dbReference>
<dbReference type="PROSITE" id="PS51843">
    <property type="entry name" value="NR_LBD"/>
    <property type="match status" value="1"/>
</dbReference>
<dbReference type="CDD" id="cd06960">
    <property type="entry name" value="NR_DBD_HNF4A"/>
    <property type="match status" value="1"/>
</dbReference>
<dbReference type="HOGENOM" id="CLU_007368_7_1_1"/>
<dbReference type="eggNOG" id="KOG3575">
    <property type="taxonomic scope" value="Eukaryota"/>
</dbReference>
<keyword evidence="5" id="KW-0862">Zinc</keyword>
<dbReference type="InParanoid" id="Q9U1R0"/>
<name>Q9U1R0_CAEEL</name>
<dbReference type="Proteomes" id="UP000001940">
    <property type="component" value="Chromosome V"/>
</dbReference>
<evidence type="ECO:0000256" key="2">
    <source>
        <dbReference type="ARBA" id="ARBA00005993"/>
    </source>
</evidence>
<dbReference type="UCSC" id="Y80D3A.4">
    <property type="organism name" value="c. elegans"/>
</dbReference>
<keyword evidence="10" id="KW-0539">Nucleus</keyword>
<dbReference type="WormBase" id="Y80D3A.4">
    <property type="protein sequence ID" value="CE36624"/>
    <property type="gene ID" value="WBGene00013584"/>
    <property type="gene designation" value="nhr-243"/>
</dbReference>
<evidence type="ECO:0000256" key="1">
    <source>
        <dbReference type="ARBA" id="ARBA00004123"/>
    </source>
</evidence>
<dbReference type="SMART" id="SM00430">
    <property type="entry name" value="HOLI"/>
    <property type="match status" value="1"/>
</dbReference>
<dbReference type="PaxDb" id="6239-Y80D3A.4"/>
<gene>
    <name evidence="13 15" type="primary">nhr-243</name>
    <name evidence="13" type="ORF">CELE_Y80D3A.4</name>
    <name evidence="15" type="ORF">Y80D3A.4</name>
</gene>
<dbReference type="Pfam" id="PF00104">
    <property type="entry name" value="Hormone_recep"/>
    <property type="match status" value="1"/>
</dbReference>
<dbReference type="OrthoDB" id="5797852at2759"/>
<dbReference type="PhylomeDB" id="Q9U1R0"/>
<dbReference type="InterPro" id="IPR051152">
    <property type="entry name" value="C.elegans_Orphan_NR"/>
</dbReference>
<evidence type="ECO:0000256" key="9">
    <source>
        <dbReference type="ARBA" id="ARBA00023170"/>
    </source>
</evidence>
<dbReference type="GeneID" id="190741"/>
<organism evidence="13 14">
    <name type="scientific">Caenorhabditis elegans</name>
    <dbReference type="NCBI Taxonomy" id="6239"/>
    <lineage>
        <taxon>Eukaryota</taxon>
        <taxon>Metazoa</taxon>
        <taxon>Ecdysozoa</taxon>
        <taxon>Nematoda</taxon>
        <taxon>Chromadorea</taxon>
        <taxon>Rhabditida</taxon>
        <taxon>Rhabditina</taxon>
        <taxon>Rhabditomorpha</taxon>
        <taxon>Rhabditoidea</taxon>
        <taxon>Rhabditidae</taxon>
        <taxon>Peloderinae</taxon>
        <taxon>Caenorhabditis</taxon>
    </lineage>
</organism>
<evidence type="ECO:0000256" key="3">
    <source>
        <dbReference type="ARBA" id="ARBA00022723"/>
    </source>
</evidence>
<dbReference type="Bgee" id="WBGene00013584">
    <property type="expression patterns" value="Expressed in pharyngeal muscle cell (C elegans) and 4 other cell types or tissues"/>
</dbReference>
<evidence type="ECO:0000256" key="4">
    <source>
        <dbReference type="ARBA" id="ARBA00022771"/>
    </source>
</evidence>
<evidence type="ECO:0000259" key="11">
    <source>
        <dbReference type="PROSITE" id="PS51030"/>
    </source>
</evidence>
<accession>Q9U1R0</accession>
<dbReference type="Gene3D" id="1.10.565.10">
    <property type="entry name" value="Retinoid X Receptor"/>
    <property type="match status" value="1"/>
</dbReference>
<dbReference type="InterPro" id="IPR000536">
    <property type="entry name" value="Nucl_hrmn_rcpt_lig-bd"/>
</dbReference>
<dbReference type="EMBL" id="BX284605">
    <property type="protein sequence ID" value="CAB60441.2"/>
    <property type="molecule type" value="Genomic_DNA"/>
</dbReference>
<keyword evidence="3" id="KW-0479">Metal-binding</keyword>
<keyword evidence="6" id="KW-0805">Transcription regulation</keyword>
<dbReference type="SMR" id="Q9U1R0"/>
<keyword evidence="7" id="KW-0238">DNA-binding</keyword>
<evidence type="ECO:0000313" key="14">
    <source>
        <dbReference type="Proteomes" id="UP000001940"/>
    </source>
</evidence>
<evidence type="ECO:0000256" key="5">
    <source>
        <dbReference type="ARBA" id="ARBA00022833"/>
    </source>
</evidence>
<reference evidence="13 14" key="1">
    <citation type="journal article" date="1998" name="Science">
        <title>Genome sequence of the nematode C. elegans: a platform for investigating biology.</title>
        <authorList>
            <consortium name="The C. elegans sequencing consortium"/>
            <person name="Sulson J.E."/>
            <person name="Waterston R."/>
        </authorList>
    </citation>
    <scope>NUCLEOTIDE SEQUENCE [LARGE SCALE GENOMIC DNA]</scope>
    <source>
        <strain evidence="13 14">Bristol N2</strain>
    </source>
</reference>
<keyword evidence="9 13" id="KW-0675">Receptor</keyword>
<evidence type="ECO:0000256" key="8">
    <source>
        <dbReference type="ARBA" id="ARBA00023163"/>
    </source>
</evidence>
<evidence type="ECO:0000313" key="15">
    <source>
        <dbReference type="WormBase" id="Y80D3A.4"/>
    </source>
</evidence>
<keyword evidence="8" id="KW-0804">Transcription</keyword>
<dbReference type="InterPro" id="IPR049636">
    <property type="entry name" value="HNF4-like_DBD"/>
</dbReference>
<comment type="subcellular location">
    <subcellularLocation>
        <location evidence="1">Nucleus</location>
    </subcellularLocation>
</comment>
<dbReference type="OMA" id="NGWFQCK"/>
<dbReference type="GO" id="GO:0003700">
    <property type="term" value="F:DNA-binding transcription factor activity"/>
    <property type="evidence" value="ECO:0007669"/>
    <property type="project" value="InterPro"/>
</dbReference>